<dbReference type="GO" id="GO:0019843">
    <property type="term" value="F:rRNA binding"/>
    <property type="evidence" value="ECO:0007669"/>
    <property type="project" value="UniProtKB-UniRule"/>
</dbReference>
<organism evidence="7 8">
    <name type="scientific">Lujinxingia litoralis</name>
    <dbReference type="NCBI Taxonomy" id="2211119"/>
    <lineage>
        <taxon>Bacteria</taxon>
        <taxon>Deltaproteobacteria</taxon>
        <taxon>Bradymonadales</taxon>
        <taxon>Lujinxingiaceae</taxon>
        <taxon>Lujinxingia</taxon>
    </lineage>
</organism>
<dbReference type="EMBL" id="QHKO01000001">
    <property type="protein sequence ID" value="RAL25045.1"/>
    <property type="molecule type" value="Genomic_DNA"/>
</dbReference>
<proteinExistence type="inferred from homology"/>
<evidence type="ECO:0000313" key="8">
    <source>
        <dbReference type="Proteomes" id="UP000249169"/>
    </source>
</evidence>
<keyword evidence="5" id="KW-0694">RNA-binding</keyword>
<dbReference type="Gene3D" id="3.40.1370.10">
    <property type="match status" value="1"/>
</dbReference>
<dbReference type="OrthoDB" id="9803201at2"/>
<accession>A0A328C9A1</accession>
<comment type="subunit">
    <text evidence="5">Part of the 50S ribosomal subunit.</text>
</comment>
<protein>
    <recommendedName>
        <fullName evidence="4 5">Large ribosomal subunit protein uL4</fullName>
    </recommendedName>
</protein>
<dbReference type="NCBIfam" id="TIGR03953">
    <property type="entry name" value="rplD_bact"/>
    <property type="match status" value="1"/>
</dbReference>
<gene>
    <name evidence="5" type="primary">rplD</name>
    <name evidence="7" type="ORF">DL240_02190</name>
</gene>
<dbReference type="GO" id="GO:0003735">
    <property type="term" value="F:structural constituent of ribosome"/>
    <property type="evidence" value="ECO:0007669"/>
    <property type="project" value="InterPro"/>
</dbReference>
<dbReference type="HAMAP" id="MF_01328_B">
    <property type="entry name" value="Ribosomal_uL4_B"/>
    <property type="match status" value="1"/>
</dbReference>
<keyword evidence="5" id="KW-0699">rRNA-binding</keyword>
<dbReference type="GO" id="GO:0005840">
    <property type="term" value="C:ribosome"/>
    <property type="evidence" value="ECO:0007669"/>
    <property type="project" value="UniProtKB-KW"/>
</dbReference>
<comment type="function">
    <text evidence="5">Forms part of the polypeptide exit tunnel.</text>
</comment>
<dbReference type="AlphaFoldDB" id="A0A328C9A1"/>
<reference evidence="7 8" key="1">
    <citation type="submission" date="2018-05" db="EMBL/GenBank/DDBJ databases">
        <title>Lujinxingia marina gen. nov. sp. nov., a new facultative anaerobic member of the class Deltaproteobacteria, and proposal of Lujinxingaceae fam. nov.</title>
        <authorList>
            <person name="Li C.-M."/>
        </authorList>
    </citation>
    <scope>NUCLEOTIDE SEQUENCE [LARGE SCALE GENOMIC DNA]</scope>
    <source>
        <strain evidence="7 8">B210</strain>
    </source>
</reference>
<dbReference type="Proteomes" id="UP000249169">
    <property type="component" value="Unassembled WGS sequence"/>
</dbReference>
<dbReference type="SUPFAM" id="SSF52166">
    <property type="entry name" value="Ribosomal protein L4"/>
    <property type="match status" value="1"/>
</dbReference>
<evidence type="ECO:0000256" key="4">
    <source>
        <dbReference type="ARBA" id="ARBA00035244"/>
    </source>
</evidence>
<sequence length="216" mass="24339">MKIEVVDLKNKATGEIELADSVFGVPVREHLFWEVVNWQRAKRRAGTHQTKTRGKVRGGGKKPWRQKGTGRARQGTTRAPHWVGGGTVFGPHPRDYGYSMPKKKRRAALRSALSMKMGKGQLKVVENWELDQIKTKLAIETLNTLEAPRALVIDVTTRNEGDNSVTHNENLRLSVRNLKDAKYLAAEGLNVEDILRYDYVILSRSAVEQVQEALQS</sequence>
<evidence type="ECO:0000256" key="1">
    <source>
        <dbReference type="ARBA" id="ARBA00010528"/>
    </source>
</evidence>
<keyword evidence="2 5" id="KW-0689">Ribosomal protein</keyword>
<keyword evidence="8" id="KW-1185">Reference proteome</keyword>
<keyword evidence="3 5" id="KW-0687">Ribonucleoprotein</keyword>
<feature type="compositionally biased region" description="Basic residues" evidence="6">
    <location>
        <begin position="44"/>
        <end position="70"/>
    </location>
</feature>
<dbReference type="GO" id="GO:0006412">
    <property type="term" value="P:translation"/>
    <property type="evidence" value="ECO:0007669"/>
    <property type="project" value="UniProtKB-UniRule"/>
</dbReference>
<dbReference type="PANTHER" id="PTHR10746">
    <property type="entry name" value="50S RIBOSOMAL PROTEIN L4"/>
    <property type="match status" value="1"/>
</dbReference>
<comment type="similarity">
    <text evidence="1 5">Belongs to the universal ribosomal protein uL4 family.</text>
</comment>
<dbReference type="GO" id="GO:1990904">
    <property type="term" value="C:ribonucleoprotein complex"/>
    <property type="evidence" value="ECO:0007669"/>
    <property type="project" value="UniProtKB-KW"/>
</dbReference>
<evidence type="ECO:0000313" key="7">
    <source>
        <dbReference type="EMBL" id="RAL25045.1"/>
    </source>
</evidence>
<dbReference type="InterPro" id="IPR013005">
    <property type="entry name" value="Ribosomal_uL4-like"/>
</dbReference>
<dbReference type="InterPro" id="IPR023574">
    <property type="entry name" value="Ribosomal_uL4_dom_sf"/>
</dbReference>
<evidence type="ECO:0000256" key="6">
    <source>
        <dbReference type="SAM" id="MobiDB-lite"/>
    </source>
</evidence>
<comment type="caution">
    <text evidence="7">The sequence shown here is derived from an EMBL/GenBank/DDBJ whole genome shotgun (WGS) entry which is preliminary data.</text>
</comment>
<name>A0A328C9A1_9DELT</name>
<comment type="function">
    <text evidence="5">One of the primary rRNA binding proteins, this protein initially binds near the 5'-end of the 23S rRNA. It is important during the early stages of 50S assembly. It makes multiple contacts with different domains of the 23S rRNA in the assembled 50S subunit and ribosome.</text>
</comment>
<feature type="region of interest" description="Disordered" evidence="6">
    <location>
        <begin position="44"/>
        <end position="86"/>
    </location>
</feature>
<evidence type="ECO:0000256" key="5">
    <source>
        <dbReference type="HAMAP-Rule" id="MF_01328"/>
    </source>
</evidence>
<evidence type="ECO:0000256" key="2">
    <source>
        <dbReference type="ARBA" id="ARBA00022980"/>
    </source>
</evidence>
<dbReference type="InterPro" id="IPR002136">
    <property type="entry name" value="Ribosomal_uL4"/>
</dbReference>
<evidence type="ECO:0000256" key="3">
    <source>
        <dbReference type="ARBA" id="ARBA00023274"/>
    </source>
</evidence>
<dbReference type="Pfam" id="PF00573">
    <property type="entry name" value="Ribosomal_L4"/>
    <property type="match status" value="1"/>
</dbReference>
<dbReference type="PANTHER" id="PTHR10746:SF6">
    <property type="entry name" value="LARGE RIBOSOMAL SUBUNIT PROTEIN UL4M"/>
    <property type="match status" value="1"/>
</dbReference>